<dbReference type="InterPro" id="IPR041633">
    <property type="entry name" value="Polbeta"/>
</dbReference>
<dbReference type="CDD" id="cd05403">
    <property type="entry name" value="NT_KNTase_like"/>
    <property type="match status" value="1"/>
</dbReference>
<comment type="caution">
    <text evidence="2">The sequence shown here is derived from an EMBL/GenBank/DDBJ whole genome shotgun (WGS) entry which is preliminary data.</text>
</comment>
<protein>
    <submittedName>
        <fullName evidence="2">Nucleotidyltransferase domain-containing protein</fullName>
    </submittedName>
</protein>
<dbReference type="EMBL" id="PEWY01000114">
    <property type="protein sequence ID" value="PIU36844.1"/>
    <property type="molecule type" value="Genomic_DNA"/>
</dbReference>
<organism evidence="2 3">
    <name type="scientific">Candidatus Roizmanbacteria bacterium CG07_land_8_20_14_0_80_34_15</name>
    <dbReference type="NCBI Taxonomy" id="1974849"/>
    <lineage>
        <taxon>Bacteria</taxon>
        <taxon>Candidatus Roizmaniibacteriota</taxon>
    </lineage>
</organism>
<evidence type="ECO:0000259" key="1">
    <source>
        <dbReference type="Pfam" id="PF18765"/>
    </source>
</evidence>
<dbReference type="InterPro" id="IPR043519">
    <property type="entry name" value="NT_sf"/>
</dbReference>
<dbReference type="Pfam" id="PF18765">
    <property type="entry name" value="Polbeta"/>
    <property type="match status" value="1"/>
</dbReference>
<dbReference type="Gene3D" id="3.30.460.10">
    <property type="entry name" value="Beta Polymerase, domain 2"/>
    <property type="match status" value="1"/>
</dbReference>
<name>A0A2M6YTK9_9BACT</name>
<accession>A0A2M6YTK9</accession>
<keyword evidence="2" id="KW-0808">Transferase</keyword>
<dbReference type="SUPFAM" id="SSF81301">
    <property type="entry name" value="Nucleotidyltransferase"/>
    <property type="match status" value="1"/>
</dbReference>
<dbReference type="AlphaFoldDB" id="A0A2M6YTK9"/>
<proteinExistence type="predicted"/>
<dbReference type="GO" id="GO:0016740">
    <property type="term" value="F:transferase activity"/>
    <property type="evidence" value="ECO:0007669"/>
    <property type="project" value="UniProtKB-KW"/>
</dbReference>
<sequence length="97" mass="11007">MLDAATVREIKNILFKFLDSQKDKAFIFGSRATGTSRRFSDIDIGVKSEKKIDTILLSDIKEAFEESNIPYTVDVVDFSQVSDKFNEVAKQKIINLN</sequence>
<feature type="domain" description="Polymerase beta nucleotidyltransferase" evidence="1">
    <location>
        <begin position="21"/>
        <end position="87"/>
    </location>
</feature>
<gene>
    <name evidence="2" type="ORF">COT02_03910</name>
</gene>
<dbReference type="Proteomes" id="UP000230184">
    <property type="component" value="Unassembled WGS sequence"/>
</dbReference>
<evidence type="ECO:0000313" key="3">
    <source>
        <dbReference type="Proteomes" id="UP000230184"/>
    </source>
</evidence>
<evidence type="ECO:0000313" key="2">
    <source>
        <dbReference type="EMBL" id="PIU36844.1"/>
    </source>
</evidence>
<reference evidence="3" key="1">
    <citation type="submission" date="2017-09" db="EMBL/GenBank/DDBJ databases">
        <title>Depth-based differentiation of microbial function through sediment-hosted aquifers and enrichment of novel symbionts in the deep terrestrial subsurface.</title>
        <authorList>
            <person name="Probst A.J."/>
            <person name="Ladd B."/>
            <person name="Jarett J.K."/>
            <person name="Geller-Mcgrath D.E."/>
            <person name="Sieber C.M.K."/>
            <person name="Emerson J.B."/>
            <person name="Anantharaman K."/>
            <person name="Thomas B.C."/>
            <person name="Malmstrom R."/>
            <person name="Stieglmeier M."/>
            <person name="Klingl A."/>
            <person name="Woyke T."/>
            <person name="Ryan C.M."/>
            <person name="Banfield J.F."/>
        </authorList>
    </citation>
    <scope>NUCLEOTIDE SEQUENCE [LARGE SCALE GENOMIC DNA]</scope>
</reference>